<dbReference type="Gene3D" id="1.10.10.10">
    <property type="entry name" value="Winged helix-like DNA-binding domain superfamily/Winged helix DNA-binding domain"/>
    <property type="match status" value="1"/>
</dbReference>
<dbReference type="PROSITE" id="PS50043">
    <property type="entry name" value="HTH_LUXR_2"/>
    <property type="match status" value="1"/>
</dbReference>
<evidence type="ECO:0000256" key="1">
    <source>
        <dbReference type="SAM" id="MobiDB-lite"/>
    </source>
</evidence>
<dbReference type="SUPFAM" id="SSF52540">
    <property type="entry name" value="P-loop containing nucleoside triphosphate hydrolases"/>
    <property type="match status" value="1"/>
</dbReference>
<dbReference type="STRING" id="455432.AWN90_14885"/>
<evidence type="ECO:0000313" key="3">
    <source>
        <dbReference type="EMBL" id="KZM69026.1"/>
    </source>
</evidence>
<dbReference type="InterPro" id="IPR027417">
    <property type="entry name" value="P-loop_NTPase"/>
</dbReference>
<proteinExistence type="predicted"/>
<gene>
    <name evidence="3" type="ORF">AWN90_14885</name>
</gene>
<organism evidence="3 4">
    <name type="scientific">Nocardia terpenica</name>
    <dbReference type="NCBI Taxonomy" id="455432"/>
    <lineage>
        <taxon>Bacteria</taxon>
        <taxon>Bacillati</taxon>
        <taxon>Actinomycetota</taxon>
        <taxon>Actinomycetes</taxon>
        <taxon>Mycobacteriales</taxon>
        <taxon>Nocardiaceae</taxon>
        <taxon>Nocardia</taxon>
    </lineage>
</organism>
<dbReference type="Proteomes" id="UP000076512">
    <property type="component" value="Unassembled WGS sequence"/>
</dbReference>
<dbReference type="EMBL" id="LWGR01000021">
    <property type="protein sequence ID" value="KZM69026.1"/>
    <property type="molecule type" value="Genomic_DNA"/>
</dbReference>
<sequence>MRVGYELIWERGAVIEYSLAKVPPVNSSDSARLLAGTYRLPVAAHREAELAELEHMLTGPKVRLLTLTGTAGVGKSSLAREALQAGSFRDRRIPMADLAGAADRQAAWRIVLEAIAPHLAAERLADEADASIVLREVERAIGPVGAILLLDNCDPVVGAISRDIARLLQRCPQLTIVATTRVPLNLHSECVFCVVPLPAGDPAKDCVPASSPASQLLLQSIDSHYRGSVTIADQLVLDEIARALDGVPLALELAAATIARVGAVRALRLIEAGGDLESARFVDTPKRHRTLYDAVNWGLDALSAPARDLLLRLSLCAAAVDRSTAHLLGGADAEATADALAELVNHSLLHYRSDEHGNVTFALIATVRAWCRRTLASDRARARRLRYEHAERMAELADTLGLWLRRRDTGRTVPETAARLAHDFLGTIRQLGETGRLDAAVRLAAVLEDVWIQLGLLGEVELLVSGVLVAPTEDRPGAAHRRCLELLGRWSLRAGRAHRAVDLLTESAAACRRSGDRDGERRVAAVLAEALRRIGRRSEAEAQLRSAAESPEPGFETDSRAIALTAAMLALPAPPNRSDTEWVDLRDRIQQIEREGVRLAAINALARTQLSRDTAGRAVQLFATVLGSQQADRCLLETIGALEGCAQAYAFAGAEHAEAAATLWLAARQLRGRHGIGQLEGDDTLRGLTEGRELLGEKGFREIMQNIADMDLPEVIAYARSIPALPDDNGSSLAVLTPRQREIAELVATGMTNRMIASHLGLSEWTVVNHLRQVMVKLDCPSRLHVALVVERESQSPTSLVDTTELPITPQPDTCQPHRNRAG</sequence>
<comment type="caution">
    <text evidence="3">The sequence shown here is derived from an EMBL/GenBank/DDBJ whole genome shotgun (WGS) entry which is preliminary data.</text>
</comment>
<dbReference type="GO" id="GO:0006355">
    <property type="term" value="P:regulation of DNA-templated transcription"/>
    <property type="evidence" value="ECO:0007669"/>
    <property type="project" value="InterPro"/>
</dbReference>
<dbReference type="SMART" id="SM00421">
    <property type="entry name" value="HTH_LUXR"/>
    <property type="match status" value="1"/>
</dbReference>
<dbReference type="InterPro" id="IPR058852">
    <property type="entry name" value="HTH_77"/>
</dbReference>
<dbReference type="Pfam" id="PF25872">
    <property type="entry name" value="HTH_77"/>
    <property type="match status" value="1"/>
</dbReference>
<feature type="region of interest" description="Disordered" evidence="1">
    <location>
        <begin position="796"/>
        <end position="823"/>
    </location>
</feature>
<dbReference type="AlphaFoldDB" id="A0A164I1Y3"/>
<evidence type="ECO:0000313" key="4">
    <source>
        <dbReference type="Proteomes" id="UP000076512"/>
    </source>
</evidence>
<dbReference type="Pfam" id="PF00196">
    <property type="entry name" value="GerE"/>
    <property type="match status" value="1"/>
</dbReference>
<dbReference type="SUPFAM" id="SSF46894">
    <property type="entry name" value="C-terminal effector domain of the bipartite response regulators"/>
    <property type="match status" value="1"/>
</dbReference>
<dbReference type="InterPro" id="IPR016032">
    <property type="entry name" value="Sig_transdc_resp-reg_C-effctor"/>
</dbReference>
<reference evidence="3 4" key="1">
    <citation type="submission" date="2016-04" db="EMBL/GenBank/DDBJ databases">
        <authorList>
            <person name="Evans L.H."/>
            <person name="Alamgir A."/>
            <person name="Owens N."/>
            <person name="Weber N.D."/>
            <person name="Virtaneva K."/>
            <person name="Barbian K."/>
            <person name="Babar A."/>
            <person name="Rosenke K."/>
        </authorList>
    </citation>
    <scope>NUCLEOTIDE SEQUENCE [LARGE SCALE GENOMIC DNA]</scope>
    <source>
        <strain evidence="3 4">IFM 0406</strain>
    </source>
</reference>
<name>A0A164I1Y3_9NOCA</name>
<accession>A0A164I1Y3</accession>
<dbReference type="PANTHER" id="PTHR47691">
    <property type="entry name" value="REGULATOR-RELATED"/>
    <property type="match status" value="1"/>
</dbReference>
<keyword evidence="4" id="KW-1185">Reference proteome</keyword>
<dbReference type="PANTHER" id="PTHR47691:SF3">
    <property type="entry name" value="HTH-TYPE TRANSCRIPTIONAL REGULATOR RV0890C-RELATED"/>
    <property type="match status" value="1"/>
</dbReference>
<dbReference type="Gene3D" id="3.40.50.300">
    <property type="entry name" value="P-loop containing nucleotide triphosphate hydrolases"/>
    <property type="match status" value="1"/>
</dbReference>
<dbReference type="InterPro" id="IPR000792">
    <property type="entry name" value="Tscrpt_reg_LuxR_C"/>
</dbReference>
<protein>
    <recommendedName>
        <fullName evidence="2">HTH luxR-type domain-containing protein</fullName>
    </recommendedName>
</protein>
<evidence type="ECO:0000259" key="2">
    <source>
        <dbReference type="PROSITE" id="PS50043"/>
    </source>
</evidence>
<dbReference type="GO" id="GO:0003677">
    <property type="term" value="F:DNA binding"/>
    <property type="evidence" value="ECO:0007669"/>
    <property type="project" value="InterPro"/>
</dbReference>
<dbReference type="PRINTS" id="PR00038">
    <property type="entry name" value="HTHLUXR"/>
</dbReference>
<dbReference type="CDD" id="cd06170">
    <property type="entry name" value="LuxR_C_like"/>
    <property type="match status" value="1"/>
</dbReference>
<feature type="domain" description="HTH luxR-type" evidence="2">
    <location>
        <begin position="729"/>
        <end position="794"/>
    </location>
</feature>
<dbReference type="InterPro" id="IPR036388">
    <property type="entry name" value="WH-like_DNA-bd_sf"/>
</dbReference>